<dbReference type="AlphaFoldDB" id="S3J9S9"/>
<organism evidence="2 3">
    <name type="scientific">Cedecea davisae DSM 4568</name>
    <dbReference type="NCBI Taxonomy" id="566551"/>
    <lineage>
        <taxon>Bacteria</taxon>
        <taxon>Pseudomonadati</taxon>
        <taxon>Pseudomonadota</taxon>
        <taxon>Gammaproteobacteria</taxon>
        <taxon>Enterobacterales</taxon>
        <taxon>Enterobacteriaceae</taxon>
        <taxon>Cedecea</taxon>
    </lineage>
</organism>
<protein>
    <recommendedName>
        <fullName evidence="1">Putative adhesin Stv domain-containing protein</fullName>
    </recommendedName>
</protein>
<gene>
    <name evidence="2" type="ORF">HMPREF0201_02117</name>
</gene>
<name>S3J9S9_9ENTR</name>
<feature type="domain" description="Putative adhesin Stv" evidence="1">
    <location>
        <begin position="843"/>
        <end position="963"/>
    </location>
</feature>
<proteinExistence type="predicted"/>
<dbReference type="OrthoDB" id="6519901at2"/>
<dbReference type="EMBL" id="ATDT01000020">
    <property type="protein sequence ID" value="EPF16882.1"/>
    <property type="molecule type" value="Genomic_DNA"/>
</dbReference>
<dbReference type="Proteomes" id="UP000014585">
    <property type="component" value="Unassembled WGS sequence"/>
</dbReference>
<dbReference type="HOGENOM" id="CLU_306903_0_0_6"/>
<accession>S3J9S9</accession>
<dbReference type="PATRIC" id="fig|566551.4.peg.1944"/>
<dbReference type="Pfam" id="PF21527">
    <property type="entry name" value="Stv"/>
    <property type="match status" value="1"/>
</dbReference>
<evidence type="ECO:0000259" key="1">
    <source>
        <dbReference type="Pfam" id="PF21527"/>
    </source>
</evidence>
<reference evidence="2 3" key="1">
    <citation type="submission" date="2013-04" db="EMBL/GenBank/DDBJ databases">
        <authorList>
            <person name="Weinstock G."/>
            <person name="Sodergren E."/>
            <person name="Lobos E.A."/>
            <person name="Fulton L."/>
            <person name="Fulton R."/>
            <person name="Courtney L."/>
            <person name="Fronick C."/>
            <person name="O'Laughlin M."/>
            <person name="Godfrey J."/>
            <person name="Wilson R.M."/>
            <person name="Miner T."/>
            <person name="Farmer C."/>
            <person name="Delehaunty K."/>
            <person name="Cordes M."/>
            <person name="Minx P."/>
            <person name="Tomlinson C."/>
            <person name="Chen J."/>
            <person name="Wollam A."/>
            <person name="Pepin K.H."/>
            <person name="Palsikar V.B."/>
            <person name="Zhang X."/>
            <person name="Suruliraj S."/>
            <person name="Perna N.T."/>
            <person name="Plunkett G."/>
            <person name="Warren W."/>
            <person name="Mitreva M."/>
            <person name="Mardis E.R."/>
            <person name="Wilson R.K."/>
        </authorList>
    </citation>
    <scope>NUCLEOTIDE SEQUENCE [LARGE SCALE GENOMIC DNA]</scope>
    <source>
        <strain evidence="2 3">DSM 4568</strain>
    </source>
</reference>
<evidence type="ECO:0000313" key="3">
    <source>
        <dbReference type="Proteomes" id="UP000014585"/>
    </source>
</evidence>
<evidence type="ECO:0000313" key="2">
    <source>
        <dbReference type="EMBL" id="EPF16882.1"/>
    </source>
</evidence>
<dbReference type="STRING" id="566551.HMPREF0201_02117"/>
<dbReference type="InterPro" id="IPR049002">
    <property type="entry name" value="Stv"/>
</dbReference>
<sequence>MGKGLIMPVSASQHRVSTGAYQKKLHDNFRVNSTLKTQGTNPDRTGIPDEIRNVGSSINRVVNSCEELSRPSYQGTASRQGIAAPLLLLLSQVRLDAIPFSADPLRFPAANASPVPLAETKSTMAADIFRNLKSDGYIVTGDRKQSELISSLVKYWVSDGQLTADESGDAELWLRSEAAGMPMVVARLDNDSSGTTRTRRALVEESDPGTGEHIKEHCAFEEDILNARGENQGKLLLFEAQRAENPFRMIYDDTDGGPSPEARGAANGLNIVAGILTLGIMPLFGGLIANAKRREYYQNKGDEICAERFRRLFIAEVATSLDVDGLTYTQRGGTGKVKPSELFHALPEQERAAFYTRNPRSDIRKEILLELKQGNGAINDNGRKVYLKPTDKTNEFTTYHPDAVNTELLERRVIVDESNMSWRYADSFDSSALNVEISEGKQQVRLHGENYELHQDAVGKYEIVVNKKSGVKEFIPVYMEPLSRTWHLSTHNEHSVFSNKQINTITEIKVKKEKGFYYTRRENNNQSYYGKGNIYVQEQIGDYNRYPWGRYVEMNGELVPVKEMITPGHGSHYEVYDRSFPEKKGHRIEWDGERWLFERKTSAHVSEDLEKIIDPEIVVAKADVGKISAPDHQGLRYDADENRYIKIDNNFVNVYKYEQLYCIRKNNGDNLFIDFKSDEFFLHGNKVTDRFDARKLANIDISALGVHSVPNHKNIYITDNGSLYIKLNGEHYPVEFMGKDRRVVLIGSPNEIRFSCIYGDEDGSVKNIDEYLDQSILTYNGDAGLYIGTDMATEKSQIMKYDKNKNNLVKTHAISIRDINKQLNKIEFKNFDLYIPKKTSRDVYLAAHAAQDINLASQIPDNLELKFYTEKGRPLHGYVDDLQDLVNGKFNAVETKKGGEYIEAYAIIFDHDSQINYARLAVESNKSIIKVKDHGEVTLKNLLRDISSLSDEDKTLHLYMCRSF</sequence>
<comment type="caution">
    <text evidence="2">The sequence shown here is derived from an EMBL/GenBank/DDBJ whole genome shotgun (WGS) entry which is preliminary data.</text>
</comment>
<dbReference type="RefSeq" id="WP_016536420.1">
    <property type="nucleotide sequence ID" value="NZ_KE161030.1"/>
</dbReference>